<organism evidence="2 3">
    <name type="scientific">Olsenella profusa F0195</name>
    <dbReference type="NCBI Taxonomy" id="1125712"/>
    <lineage>
        <taxon>Bacteria</taxon>
        <taxon>Bacillati</taxon>
        <taxon>Actinomycetota</taxon>
        <taxon>Coriobacteriia</taxon>
        <taxon>Coriobacteriales</taxon>
        <taxon>Atopobiaceae</taxon>
        <taxon>Olsenella</taxon>
    </lineage>
</organism>
<evidence type="ECO:0000313" key="2">
    <source>
        <dbReference type="EMBL" id="ERL08346.1"/>
    </source>
</evidence>
<keyword evidence="1" id="KW-1133">Transmembrane helix</keyword>
<dbReference type="InterPro" id="IPR025098">
    <property type="entry name" value="DUF4013"/>
</dbReference>
<comment type="caution">
    <text evidence="2">The sequence shown here is derived from an EMBL/GenBank/DDBJ whole genome shotgun (WGS) entry which is preliminary data.</text>
</comment>
<dbReference type="Pfam" id="PF13197">
    <property type="entry name" value="DUF4013"/>
    <property type="match status" value="1"/>
</dbReference>
<keyword evidence="3" id="KW-1185">Reference proteome</keyword>
<name>U2V6U6_9ACTN</name>
<feature type="transmembrane region" description="Helical" evidence="1">
    <location>
        <begin position="45"/>
        <end position="67"/>
    </location>
</feature>
<keyword evidence="1" id="KW-0812">Transmembrane</keyword>
<dbReference type="AlphaFoldDB" id="U2V6U6"/>
<accession>U2V6U6</accession>
<reference evidence="2 3" key="1">
    <citation type="submission" date="2013-08" db="EMBL/GenBank/DDBJ databases">
        <authorList>
            <person name="Durkin A.S."/>
            <person name="Haft D.R."/>
            <person name="McCorrison J."/>
            <person name="Torralba M."/>
            <person name="Gillis M."/>
            <person name="Haft D.H."/>
            <person name="Methe B."/>
            <person name="Sutton G."/>
            <person name="Nelson K.E."/>
        </authorList>
    </citation>
    <scope>NUCLEOTIDE SEQUENCE [LARGE SCALE GENOMIC DNA]</scope>
    <source>
        <strain evidence="2 3">F0195</strain>
    </source>
</reference>
<evidence type="ECO:0000313" key="3">
    <source>
        <dbReference type="Proteomes" id="UP000016638"/>
    </source>
</evidence>
<sequence>MLMVMKCVPILGFHVTGYGLEWSADAARGSVSTQLPQGNFSTRTFLTGLFTAILGLLFGIANVWLLALAAIPVLGWVIPIAVLVFGSALYTLACVRMALFGRFGQAFQLSDLFSAYKRGVGSLVAAVVLPVVIVNAIYFLIVLLFGDGTAVGLFLTSLRGSTYGAAHMASPVGTLFGLGALFVVLCLIGQFLNGFAEIWSFRAAGIWVRRNAPEWASEAQGMARRRCSRPPWM</sequence>
<gene>
    <name evidence="2" type="ORF">HMPREF1316_0165</name>
</gene>
<dbReference type="Proteomes" id="UP000016638">
    <property type="component" value="Unassembled WGS sequence"/>
</dbReference>
<dbReference type="PATRIC" id="fig|1125712.3.peg.1291"/>
<evidence type="ECO:0000256" key="1">
    <source>
        <dbReference type="SAM" id="Phobius"/>
    </source>
</evidence>
<protein>
    <submittedName>
        <fullName evidence="2">PF13197 family protein</fullName>
    </submittedName>
</protein>
<feature type="transmembrane region" description="Helical" evidence="1">
    <location>
        <begin position="165"/>
        <end position="192"/>
    </location>
</feature>
<dbReference type="EMBL" id="AWEZ01000045">
    <property type="protein sequence ID" value="ERL08346.1"/>
    <property type="molecule type" value="Genomic_DNA"/>
</dbReference>
<proteinExistence type="predicted"/>
<feature type="transmembrane region" description="Helical" evidence="1">
    <location>
        <begin position="73"/>
        <end position="99"/>
    </location>
</feature>
<dbReference type="eggNOG" id="ENOG5031TWN">
    <property type="taxonomic scope" value="Bacteria"/>
</dbReference>
<keyword evidence="1" id="KW-0472">Membrane</keyword>
<feature type="transmembrane region" description="Helical" evidence="1">
    <location>
        <begin position="120"/>
        <end position="145"/>
    </location>
</feature>